<comment type="caution">
    <text evidence="1">The sequence shown here is derived from an EMBL/GenBank/DDBJ whole genome shotgun (WGS) entry which is preliminary data.</text>
</comment>
<proteinExistence type="predicted"/>
<dbReference type="EMBL" id="NFLC01000016">
    <property type="protein sequence ID" value="OUQ09808.1"/>
    <property type="molecule type" value="Genomic_DNA"/>
</dbReference>
<protein>
    <submittedName>
        <fullName evidence="1">Uncharacterized protein</fullName>
    </submittedName>
</protein>
<name>A0A1Y4QWV4_9ENTE</name>
<dbReference type="Proteomes" id="UP000196074">
    <property type="component" value="Unassembled WGS sequence"/>
</dbReference>
<dbReference type="AlphaFoldDB" id="A0A1Y4QWV4"/>
<accession>A0A1Y4QWV4</accession>
<gene>
    <name evidence="1" type="ORF">B5E88_08575</name>
</gene>
<sequence>MKKNLLTLLGIFVIFSLASLFWMNMHSTHARLMDSKKFNADFTLEKGNVVLNSSFSSSEWRYLGQTDDIVKIQDVPDKSSYQNRQINGDLIGKTRDGDRTLGVDRNVAVLTGYSFDNMNAKDTFLQRLDYQYVGKNTASCSAKILNYENLSADFEYYLEVYVTDENGENKTQSYSVITYNKHGNRKLETLASQNFDIQKKQKVNLLIKIRLLKGEVSDPNGGSLSTLMKVQLNAQNKLVKVKE</sequence>
<evidence type="ECO:0000313" key="1">
    <source>
        <dbReference type="EMBL" id="OUQ09808.1"/>
    </source>
</evidence>
<reference evidence="2" key="1">
    <citation type="submission" date="2017-04" db="EMBL/GenBank/DDBJ databases">
        <title>Function of individual gut microbiota members based on whole genome sequencing of pure cultures obtained from chicken caecum.</title>
        <authorList>
            <person name="Medvecky M."/>
            <person name="Cejkova D."/>
            <person name="Polansky O."/>
            <person name="Karasova D."/>
            <person name="Kubasova T."/>
            <person name="Cizek A."/>
            <person name="Rychlik I."/>
        </authorList>
    </citation>
    <scope>NUCLEOTIDE SEQUENCE [LARGE SCALE GENOMIC DNA]</scope>
    <source>
        <strain evidence="2">An144</strain>
    </source>
</reference>
<dbReference type="RefSeq" id="WP_087215426.1">
    <property type="nucleotide sequence ID" value="NZ_AP035890.1"/>
</dbReference>
<evidence type="ECO:0000313" key="2">
    <source>
        <dbReference type="Proteomes" id="UP000196074"/>
    </source>
</evidence>
<organism evidence="1 2">
    <name type="scientific">Enterococcus cecorum</name>
    <dbReference type="NCBI Taxonomy" id="44008"/>
    <lineage>
        <taxon>Bacteria</taxon>
        <taxon>Bacillati</taxon>
        <taxon>Bacillota</taxon>
        <taxon>Bacilli</taxon>
        <taxon>Lactobacillales</taxon>
        <taxon>Enterococcaceae</taxon>
        <taxon>Enterococcus</taxon>
    </lineage>
</organism>